<feature type="domain" description="ABC transmembrane type-1" evidence="10">
    <location>
        <begin position="96"/>
        <end position="276"/>
    </location>
</feature>
<comment type="subcellular location">
    <subcellularLocation>
        <location evidence="1 9">Cell membrane</location>
        <topology evidence="1 9">Multi-pass membrane protein</topology>
    </subcellularLocation>
</comment>
<name>A0A6N6MWI8_9HYPH</name>
<comment type="similarity">
    <text evidence="2 9">Belongs to the binding-protein-dependent transport system permease family.</text>
</comment>
<reference evidence="11 12" key="1">
    <citation type="submission" date="2019-09" db="EMBL/GenBank/DDBJ databases">
        <title>YIM 132548 draft genome.</title>
        <authorList>
            <person name="Jiang L."/>
        </authorList>
    </citation>
    <scope>NUCLEOTIDE SEQUENCE [LARGE SCALE GENOMIC DNA]</scope>
    <source>
        <strain evidence="11 12">YIM 132548</strain>
    </source>
</reference>
<dbReference type="AlphaFoldDB" id="A0A6N6MWI8"/>
<keyword evidence="3 9" id="KW-0813">Transport</keyword>
<accession>A0A6N6MWI8</accession>
<comment type="caution">
    <text evidence="11">The sequence shown here is derived from an EMBL/GenBank/DDBJ whole genome shotgun (WGS) entry which is preliminary data.</text>
</comment>
<dbReference type="PANTHER" id="PTHR30151">
    <property type="entry name" value="ALKANE SULFONATE ABC TRANSPORTER-RELATED, MEMBRANE SUBUNIT"/>
    <property type="match status" value="1"/>
</dbReference>
<evidence type="ECO:0000313" key="11">
    <source>
        <dbReference type="EMBL" id="KAB1074304.1"/>
    </source>
</evidence>
<dbReference type="InterPro" id="IPR000515">
    <property type="entry name" value="MetI-like"/>
</dbReference>
<dbReference type="EMBL" id="VZZJ01000005">
    <property type="protein sequence ID" value="KAB1074304.1"/>
    <property type="molecule type" value="Genomic_DNA"/>
</dbReference>
<evidence type="ECO:0000256" key="1">
    <source>
        <dbReference type="ARBA" id="ARBA00004651"/>
    </source>
</evidence>
<feature type="transmembrane region" description="Helical" evidence="9">
    <location>
        <begin position="224"/>
        <end position="245"/>
    </location>
</feature>
<dbReference type="Pfam" id="PF00528">
    <property type="entry name" value="BPD_transp_1"/>
    <property type="match status" value="1"/>
</dbReference>
<feature type="transmembrane region" description="Helical" evidence="9">
    <location>
        <begin position="103"/>
        <end position="125"/>
    </location>
</feature>
<dbReference type="GO" id="GO:0005886">
    <property type="term" value="C:plasma membrane"/>
    <property type="evidence" value="ECO:0007669"/>
    <property type="project" value="UniProtKB-SubCell"/>
</dbReference>
<evidence type="ECO:0000256" key="8">
    <source>
        <dbReference type="ARBA" id="ARBA00056719"/>
    </source>
</evidence>
<gene>
    <name evidence="11" type="ORF">F6X51_07965</name>
</gene>
<evidence type="ECO:0000256" key="7">
    <source>
        <dbReference type="ARBA" id="ARBA00023136"/>
    </source>
</evidence>
<dbReference type="SUPFAM" id="SSF161098">
    <property type="entry name" value="MetI-like"/>
    <property type="match status" value="1"/>
</dbReference>
<feature type="transmembrane region" description="Helical" evidence="9">
    <location>
        <begin position="36"/>
        <end position="56"/>
    </location>
</feature>
<evidence type="ECO:0000256" key="6">
    <source>
        <dbReference type="ARBA" id="ARBA00022989"/>
    </source>
</evidence>
<sequence length="291" mass="30113">MSTGAEAGALPLAAGSLPAGAAAPPARRAGPGLARLRAAGLALLIPAGLGLVWHLATVGRPYSLIPPPAEVWTELRDLAFGGINDDAFSGTLWAHLAASLARVYGGFALAAAAALPLGLLIGRVPVVRALLDPTLQILRPIPVTAWLPLAMILFGLGPRSAYFLVFLGAFYPILVNTVFGVRSVEPRLFEAAAMLGCTGTAQFARVVLPAALPSIFTGLRLGLGFAWVVIVVGEMTGVQTGLGAIIMEARQLSRTEIVICGMAVIGVAGFVSDWIVMRIGRSLLAWSPSHG</sequence>
<dbReference type="PANTHER" id="PTHR30151:SF0">
    <property type="entry name" value="ABC TRANSPORTER PERMEASE PROTEIN MJ0413-RELATED"/>
    <property type="match status" value="1"/>
</dbReference>
<keyword evidence="6 9" id="KW-1133">Transmembrane helix</keyword>
<keyword evidence="12" id="KW-1185">Reference proteome</keyword>
<comment type="function">
    <text evidence="8">Probably part of an ABC transporter complex. Probably responsible for the translocation of the substrate across the membrane.</text>
</comment>
<evidence type="ECO:0000256" key="5">
    <source>
        <dbReference type="ARBA" id="ARBA00022692"/>
    </source>
</evidence>
<keyword evidence="4" id="KW-1003">Cell membrane</keyword>
<organism evidence="11 12">
    <name type="scientific">Methylobacterium planeticum</name>
    <dbReference type="NCBI Taxonomy" id="2615211"/>
    <lineage>
        <taxon>Bacteria</taxon>
        <taxon>Pseudomonadati</taxon>
        <taxon>Pseudomonadota</taxon>
        <taxon>Alphaproteobacteria</taxon>
        <taxon>Hyphomicrobiales</taxon>
        <taxon>Methylobacteriaceae</taxon>
        <taxon>Methylobacterium</taxon>
    </lineage>
</organism>
<evidence type="ECO:0000256" key="3">
    <source>
        <dbReference type="ARBA" id="ARBA00022448"/>
    </source>
</evidence>
<dbReference type="CDD" id="cd06261">
    <property type="entry name" value="TM_PBP2"/>
    <property type="match status" value="1"/>
</dbReference>
<feature type="transmembrane region" description="Helical" evidence="9">
    <location>
        <begin position="162"/>
        <end position="181"/>
    </location>
</feature>
<keyword evidence="7 9" id="KW-0472">Membrane</keyword>
<evidence type="ECO:0000256" key="2">
    <source>
        <dbReference type="ARBA" id="ARBA00009306"/>
    </source>
</evidence>
<feature type="transmembrane region" description="Helical" evidence="9">
    <location>
        <begin position="137"/>
        <end position="156"/>
    </location>
</feature>
<dbReference type="PROSITE" id="PS50928">
    <property type="entry name" value="ABC_TM1"/>
    <property type="match status" value="1"/>
</dbReference>
<dbReference type="GO" id="GO:0042918">
    <property type="term" value="P:alkanesulfonate transmembrane transport"/>
    <property type="evidence" value="ECO:0007669"/>
    <property type="project" value="UniProtKB-ARBA"/>
</dbReference>
<protein>
    <submittedName>
        <fullName evidence="11">ABC transporter permease</fullName>
    </submittedName>
</protein>
<dbReference type="Proteomes" id="UP000441523">
    <property type="component" value="Unassembled WGS sequence"/>
</dbReference>
<evidence type="ECO:0000259" key="10">
    <source>
        <dbReference type="PROSITE" id="PS50928"/>
    </source>
</evidence>
<feature type="transmembrane region" description="Helical" evidence="9">
    <location>
        <begin position="257"/>
        <end position="277"/>
    </location>
</feature>
<dbReference type="Gene3D" id="1.10.3720.10">
    <property type="entry name" value="MetI-like"/>
    <property type="match status" value="1"/>
</dbReference>
<evidence type="ECO:0000256" key="9">
    <source>
        <dbReference type="RuleBase" id="RU363032"/>
    </source>
</evidence>
<evidence type="ECO:0000313" key="12">
    <source>
        <dbReference type="Proteomes" id="UP000441523"/>
    </source>
</evidence>
<keyword evidence="5 9" id="KW-0812">Transmembrane</keyword>
<proteinExistence type="inferred from homology"/>
<feature type="transmembrane region" description="Helical" evidence="9">
    <location>
        <begin position="188"/>
        <end position="212"/>
    </location>
</feature>
<dbReference type="InterPro" id="IPR035906">
    <property type="entry name" value="MetI-like_sf"/>
</dbReference>
<dbReference type="FunFam" id="1.10.3720.10:FF:000003">
    <property type="entry name" value="Aliphatic sulfonate ABC transporter permease"/>
    <property type="match status" value="1"/>
</dbReference>
<evidence type="ECO:0000256" key="4">
    <source>
        <dbReference type="ARBA" id="ARBA00022475"/>
    </source>
</evidence>
<dbReference type="RefSeq" id="WP_150962701.1">
    <property type="nucleotide sequence ID" value="NZ_VZZJ01000005.1"/>
</dbReference>